<dbReference type="EMBL" id="JBANRG010000095">
    <property type="protein sequence ID" value="KAK7436328.1"/>
    <property type="molecule type" value="Genomic_DNA"/>
</dbReference>
<accession>A0ABR1INL4</accession>
<proteinExistence type="predicted"/>
<protein>
    <submittedName>
        <fullName evidence="2">Uncharacterized protein</fullName>
    </submittedName>
</protein>
<feature type="region of interest" description="Disordered" evidence="1">
    <location>
        <begin position="84"/>
        <end position="103"/>
    </location>
</feature>
<evidence type="ECO:0000313" key="3">
    <source>
        <dbReference type="Proteomes" id="UP001498398"/>
    </source>
</evidence>
<sequence length="113" mass="12524">MELFVLRRILRQDRYAVILGVLQSAAQKFEEKLAVCEANKISLTVWAHSTDDVEHYTIRAYNDDGKVAGSIHVGVSGETEGWFGSEMKESRGRKSGTGAGFNPDKHVCITPQI</sequence>
<gene>
    <name evidence="2" type="ORF">VKT23_019175</name>
</gene>
<evidence type="ECO:0000313" key="2">
    <source>
        <dbReference type="EMBL" id="KAK7436328.1"/>
    </source>
</evidence>
<comment type="caution">
    <text evidence="2">The sequence shown here is derived from an EMBL/GenBank/DDBJ whole genome shotgun (WGS) entry which is preliminary data.</text>
</comment>
<name>A0ABR1INL4_9AGAR</name>
<dbReference type="Proteomes" id="UP001498398">
    <property type="component" value="Unassembled WGS sequence"/>
</dbReference>
<reference evidence="2 3" key="1">
    <citation type="submission" date="2024-01" db="EMBL/GenBank/DDBJ databases">
        <title>A draft genome for the cacao thread blight pathogen Marasmiellus scandens.</title>
        <authorList>
            <person name="Baruah I.K."/>
            <person name="Leung J."/>
            <person name="Bukari Y."/>
            <person name="Amoako-Attah I."/>
            <person name="Meinhardt L.W."/>
            <person name="Bailey B.A."/>
            <person name="Cohen S.P."/>
        </authorList>
    </citation>
    <scope>NUCLEOTIDE SEQUENCE [LARGE SCALE GENOMIC DNA]</scope>
    <source>
        <strain evidence="2 3">GH-19</strain>
    </source>
</reference>
<organism evidence="2 3">
    <name type="scientific">Marasmiellus scandens</name>
    <dbReference type="NCBI Taxonomy" id="2682957"/>
    <lineage>
        <taxon>Eukaryota</taxon>
        <taxon>Fungi</taxon>
        <taxon>Dikarya</taxon>
        <taxon>Basidiomycota</taxon>
        <taxon>Agaricomycotina</taxon>
        <taxon>Agaricomycetes</taxon>
        <taxon>Agaricomycetidae</taxon>
        <taxon>Agaricales</taxon>
        <taxon>Marasmiineae</taxon>
        <taxon>Omphalotaceae</taxon>
        <taxon>Marasmiellus</taxon>
    </lineage>
</organism>
<keyword evidence="3" id="KW-1185">Reference proteome</keyword>
<evidence type="ECO:0000256" key="1">
    <source>
        <dbReference type="SAM" id="MobiDB-lite"/>
    </source>
</evidence>